<protein>
    <submittedName>
        <fullName evidence="1">Uncharacterized protein</fullName>
    </submittedName>
</protein>
<proteinExistence type="predicted"/>
<sequence>MDTIQQVLDNDTANPKWIGKVQYATPTILYPKTCKIILERQPTQTEITQAINNLNITYRVPTDYTIGKPALSTVITTPNLGQITMAGNTPTTAELETAIKAKNTNYQNGDATFSNITSTGTLATGNPNKYSGTVSLIYSK</sequence>
<dbReference type="EMBL" id="CP031088">
    <property type="protein sequence ID" value="AXF96453.1"/>
    <property type="molecule type" value="Genomic_DNA"/>
</dbReference>
<keyword evidence="2" id="KW-1185">Reference proteome</keyword>
<dbReference type="KEGG" id="sphh:SDAV_001486"/>
<evidence type="ECO:0000313" key="2">
    <source>
        <dbReference type="Proteomes" id="UP000253689"/>
    </source>
</evidence>
<name>A0A345DQG2_9MOLU</name>
<evidence type="ECO:0000313" key="1">
    <source>
        <dbReference type="EMBL" id="AXF96453.1"/>
    </source>
</evidence>
<dbReference type="AlphaFoldDB" id="A0A345DQG2"/>
<gene>
    <name evidence="1" type="ORF">SDAV_001486</name>
</gene>
<reference evidence="2" key="1">
    <citation type="submission" date="2018-07" db="EMBL/GenBank/DDBJ databases">
        <title>Complete Genome Sequence of Spiroplasma phoeniceum.</title>
        <authorList>
            <person name="Davis R.E."/>
            <person name="Shao J.Y."/>
            <person name="Zhao Y."/>
            <person name="Silver A."/>
            <person name="Stump z."/>
            <person name="Gasparich G."/>
        </authorList>
    </citation>
    <scope>NUCLEOTIDE SEQUENCE [LARGE SCALE GENOMIC DNA]</scope>
    <source>
        <strain evidence="2">P40</strain>
    </source>
</reference>
<dbReference type="Proteomes" id="UP000253689">
    <property type="component" value="Chromosome"/>
</dbReference>
<organism evidence="1 2">
    <name type="scientific">Spiroplasma phoeniceum P40</name>
    <dbReference type="NCBI Taxonomy" id="1276259"/>
    <lineage>
        <taxon>Bacteria</taxon>
        <taxon>Bacillati</taxon>
        <taxon>Mycoplasmatota</taxon>
        <taxon>Mollicutes</taxon>
        <taxon>Entomoplasmatales</taxon>
        <taxon>Spiroplasmataceae</taxon>
        <taxon>Spiroplasma</taxon>
    </lineage>
</organism>
<accession>A0A345DQG2</accession>
<dbReference type="RefSeq" id="WP_114565062.1">
    <property type="nucleotide sequence ID" value="NZ_CP031088.1"/>
</dbReference>